<proteinExistence type="predicted"/>
<reference evidence="1" key="1">
    <citation type="submission" date="2018-05" db="EMBL/GenBank/DDBJ databases">
        <authorList>
            <person name="Lanie J.A."/>
            <person name="Ng W.-L."/>
            <person name="Kazmierczak K.M."/>
            <person name="Andrzejewski T.M."/>
            <person name="Davidsen T.M."/>
            <person name="Wayne K.J."/>
            <person name="Tettelin H."/>
            <person name="Glass J.I."/>
            <person name="Rusch D."/>
            <person name="Podicherti R."/>
            <person name="Tsui H.-C.T."/>
            <person name="Winkler M.E."/>
        </authorList>
    </citation>
    <scope>NUCLEOTIDE SEQUENCE</scope>
</reference>
<dbReference type="EMBL" id="UINC01219353">
    <property type="protein sequence ID" value="SVE46789.1"/>
    <property type="molecule type" value="Genomic_DNA"/>
</dbReference>
<feature type="non-terminal residue" evidence="1">
    <location>
        <position position="133"/>
    </location>
</feature>
<evidence type="ECO:0000313" key="1">
    <source>
        <dbReference type="EMBL" id="SVE46789.1"/>
    </source>
</evidence>
<organism evidence="1">
    <name type="scientific">marine metagenome</name>
    <dbReference type="NCBI Taxonomy" id="408172"/>
    <lineage>
        <taxon>unclassified sequences</taxon>
        <taxon>metagenomes</taxon>
        <taxon>ecological metagenomes</taxon>
    </lineage>
</organism>
<protein>
    <submittedName>
        <fullName evidence="1">Uncharacterized protein</fullName>
    </submittedName>
</protein>
<name>A0A383DR42_9ZZZZ</name>
<sequence length="133" mass="15048">MGFFGLTRPKCDNCGHPCGYMLHQGWRHADYPGYVFGKKKCLVEYVRRNPKIKHKIKRSDNMTNYYPAPGSQGKYSNIWRNTLPAISEILDSSESLGSIALNSKDFALAGNRKNYSFNLEFDDGIVFNNISGS</sequence>
<gene>
    <name evidence="1" type="ORF">METZ01_LOCUS499643</name>
</gene>
<dbReference type="AlphaFoldDB" id="A0A383DR42"/>
<accession>A0A383DR42</accession>